<dbReference type="Gene3D" id="3.20.20.150">
    <property type="entry name" value="Divalent-metal-dependent TIM barrel enzymes"/>
    <property type="match status" value="1"/>
</dbReference>
<dbReference type="InterPro" id="IPR013022">
    <property type="entry name" value="Xyl_isomerase-like_TIM-brl"/>
</dbReference>
<dbReference type="GO" id="GO:0003677">
    <property type="term" value="F:DNA binding"/>
    <property type="evidence" value="ECO:0007669"/>
    <property type="project" value="InterPro"/>
</dbReference>
<dbReference type="PANTHER" id="PTHR21445">
    <property type="entry name" value="ENDONUCLEASE IV ENDODEOXYRIBONUCLEASE IV"/>
    <property type="match status" value="1"/>
</dbReference>
<comment type="caution">
    <text evidence="2">The sequence shown here is derived from an EMBL/GenBank/DDBJ whole genome shotgun (WGS) entry which is preliminary data.</text>
</comment>
<dbReference type="GO" id="GO:0016853">
    <property type="term" value="F:isomerase activity"/>
    <property type="evidence" value="ECO:0007669"/>
    <property type="project" value="UniProtKB-KW"/>
</dbReference>
<sequence>MKLHLSSLSLCLKGFEENIEEVASNFEGWQLVAEGRHSPEMVSDVFEDLSGSYDLQYTVHLPMDDINLASLNRSIRTASINECARAISTFSLLGVTTFVLHPGNYSLLSFQERERAIVLSREAIISLSSYAASHNSTLLVENLPSDTFALGSRYSEMRKIIDGTRAGLCLDISHALLEGELSAFLAARDSIKMLHISDNDGKSDCHLPIGRGVSDHSSILRNLHTMNCPLVIEARNLPEAIEGKNYLTRILGSFV</sequence>
<gene>
    <name evidence="2" type="ORF">KIY12_01935</name>
</gene>
<reference evidence="2" key="1">
    <citation type="submission" date="2021-05" db="EMBL/GenBank/DDBJ databases">
        <title>Genomic insights into ecological role and evolution of a novel Thermoplasmata order Candidatus Sysuiplasmatales.</title>
        <authorList>
            <person name="Yuan Y."/>
        </authorList>
    </citation>
    <scope>NUCLEOTIDE SEQUENCE</scope>
    <source>
        <strain evidence="2">TUT19-bin139</strain>
    </source>
</reference>
<proteinExistence type="predicted"/>
<feature type="domain" description="Xylose isomerase-like TIM barrel" evidence="1">
    <location>
        <begin position="26"/>
        <end position="241"/>
    </location>
</feature>
<dbReference type="GO" id="GO:0003906">
    <property type="term" value="F:DNA-(apurinic or apyrimidinic site) endonuclease activity"/>
    <property type="evidence" value="ECO:0007669"/>
    <property type="project" value="TreeGrafter"/>
</dbReference>
<evidence type="ECO:0000259" key="1">
    <source>
        <dbReference type="Pfam" id="PF01261"/>
    </source>
</evidence>
<organism evidence="2 3">
    <name type="scientific">Candidatus Sysuiplasma superficiale</name>
    <dbReference type="NCBI Taxonomy" id="2823368"/>
    <lineage>
        <taxon>Archaea</taxon>
        <taxon>Methanobacteriati</taxon>
        <taxon>Thermoplasmatota</taxon>
        <taxon>Thermoplasmata</taxon>
        <taxon>Candidatus Sysuiplasmatales</taxon>
        <taxon>Candidatus Sysuiplasmataceae</taxon>
        <taxon>Candidatus Sysuiplasma</taxon>
    </lineage>
</organism>
<dbReference type="PANTHER" id="PTHR21445:SF0">
    <property type="entry name" value="APURINIC-APYRIMIDINIC ENDONUCLEASE"/>
    <property type="match status" value="1"/>
</dbReference>
<accession>A0A8J8CH40</accession>
<name>A0A8J8CH40_9ARCH</name>
<evidence type="ECO:0000313" key="3">
    <source>
        <dbReference type="Proteomes" id="UP000750197"/>
    </source>
</evidence>
<keyword evidence="2" id="KW-0413">Isomerase</keyword>
<dbReference type="GO" id="GO:0006284">
    <property type="term" value="P:base-excision repair"/>
    <property type="evidence" value="ECO:0007669"/>
    <property type="project" value="TreeGrafter"/>
</dbReference>
<dbReference type="Pfam" id="PF01261">
    <property type="entry name" value="AP_endonuc_2"/>
    <property type="match status" value="1"/>
</dbReference>
<dbReference type="GO" id="GO:0008270">
    <property type="term" value="F:zinc ion binding"/>
    <property type="evidence" value="ECO:0007669"/>
    <property type="project" value="InterPro"/>
</dbReference>
<dbReference type="InterPro" id="IPR001719">
    <property type="entry name" value="AP_endonuc_2"/>
</dbReference>
<dbReference type="EMBL" id="JAHEAC010000008">
    <property type="protein sequence ID" value="MBX8643478.1"/>
    <property type="molecule type" value="Genomic_DNA"/>
</dbReference>
<dbReference type="InterPro" id="IPR036237">
    <property type="entry name" value="Xyl_isomerase-like_sf"/>
</dbReference>
<dbReference type="SUPFAM" id="SSF51658">
    <property type="entry name" value="Xylose isomerase-like"/>
    <property type="match status" value="1"/>
</dbReference>
<protein>
    <submittedName>
        <fullName evidence="2">Sugar phosphate isomerase/epimerase</fullName>
    </submittedName>
</protein>
<dbReference type="GO" id="GO:0008081">
    <property type="term" value="F:phosphoric diester hydrolase activity"/>
    <property type="evidence" value="ECO:0007669"/>
    <property type="project" value="TreeGrafter"/>
</dbReference>
<dbReference type="AlphaFoldDB" id="A0A8J8CH40"/>
<evidence type="ECO:0000313" key="2">
    <source>
        <dbReference type="EMBL" id="MBX8643478.1"/>
    </source>
</evidence>
<dbReference type="Proteomes" id="UP000750197">
    <property type="component" value="Unassembled WGS sequence"/>
</dbReference>